<feature type="domain" description="VOC" evidence="1">
    <location>
        <begin position="11"/>
        <end position="125"/>
    </location>
</feature>
<dbReference type="Gene3D" id="3.10.180.10">
    <property type="entry name" value="2,3-Dihydroxybiphenyl 1,2-Dioxygenase, domain 1"/>
    <property type="match status" value="2"/>
</dbReference>
<dbReference type="PROSITE" id="PS51819">
    <property type="entry name" value="VOC"/>
    <property type="match status" value="2"/>
</dbReference>
<keyword evidence="3" id="KW-1185">Reference proteome</keyword>
<dbReference type="EMBL" id="BSBI01000022">
    <property type="protein sequence ID" value="GLF99641.1"/>
    <property type="molecule type" value="Genomic_DNA"/>
</dbReference>
<dbReference type="Pfam" id="PF18029">
    <property type="entry name" value="Glyoxalase_6"/>
    <property type="match status" value="1"/>
</dbReference>
<gene>
    <name evidence="2" type="ORF">SYYSPA8_35110</name>
</gene>
<evidence type="ECO:0000313" key="2">
    <source>
        <dbReference type="EMBL" id="GLF99641.1"/>
    </source>
</evidence>
<organism evidence="2 3">
    <name type="scientific">Streptomyces yaizuensis</name>
    <dbReference type="NCBI Taxonomy" id="2989713"/>
    <lineage>
        <taxon>Bacteria</taxon>
        <taxon>Bacillati</taxon>
        <taxon>Actinomycetota</taxon>
        <taxon>Actinomycetes</taxon>
        <taxon>Kitasatosporales</taxon>
        <taxon>Streptomycetaceae</taxon>
        <taxon>Streptomyces</taxon>
    </lineage>
</organism>
<dbReference type="Proteomes" id="UP001291653">
    <property type="component" value="Unassembled WGS sequence"/>
</dbReference>
<dbReference type="PANTHER" id="PTHR33993">
    <property type="entry name" value="GLYOXALASE-RELATED"/>
    <property type="match status" value="1"/>
</dbReference>
<dbReference type="RefSeq" id="WP_323451578.1">
    <property type="nucleotide sequence ID" value="NZ_BSBI01000022.1"/>
</dbReference>
<dbReference type="SUPFAM" id="SSF54593">
    <property type="entry name" value="Glyoxalase/Bleomycin resistance protein/Dihydroxybiphenyl dioxygenase"/>
    <property type="match status" value="2"/>
</dbReference>
<comment type="caution">
    <text evidence="2">The sequence shown here is derived from an EMBL/GenBank/DDBJ whole genome shotgun (WGS) entry which is preliminary data.</text>
</comment>
<protein>
    <submittedName>
        <fullName evidence="2">VOC family protein</fullName>
    </submittedName>
</protein>
<reference evidence="2 3" key="1">
    <citation type="submission" date="2022-10" db="EMBL/GenBank/DDBJ databases">
        <title>Draft genome sequence of Streptomyces sp. YSPA8.</title>
        <authorList>
            <person name="Moriuchi R."/>
            <person name="Dohra H."/>
            <person name="Yamamura H."/>
            <person name="Kodani S."/>
        </authorList>
    </citation>
    <scope>NUCLEOTIDE SEQUENCE [LARGE SCALE GENOMIC DNA]</scope>
    <source>
        <strain evidence="2 3">YSPA8</strain>
    </source>
</reference>
<proteinExistence type="predicted"/>
<accession>A0ABQ5PAP4</accession>
<dbReference type="InterPro" id="IPR037523">
    <property type="entry name" value="VOC_core"/>
</dbReference>
<evidence type="ECO:0000259" key="1">
    <source>
        <dbReference type="PROSITE" id="PS51819"/>
    </source>
</evidence>
<dbReference type="PANTHER" id="PTHR33993:SF10">
    <property type="entry name" value="CONSERVED PROTEIN"/>
    <property type="match status" value="1"/>
</dbReference>
<evidence type="ECO:0000313" key="3">
    <source>
        <dbReference type="Proteomes" id="UP001291653"/>
    </source>
</evidence>
<dbReference type="InterPro" id="IPR004360">
    <property type="entry name" value="Glyas_Fos-R_dOase_dom"/>
</dbReference>
<dbReference type="CDD" id="cd07247">
    <property type="entry name" value="SgaA_N_like"/>
    <property type="match status" value="2"/>
</dbReference>
<sequence>MTEATRHTPGTPCWASLMVHRLEETQSFYHELFGWDFSPGPQPLGPYVRALLDGKDVAGLGQLPAGREAPLSWTPYLAADDTDSCAESARSSGGTVAVGPLDAADAGRLAIVADPSGAIFGIWQRAALAGTAVRGAHGTPAWQELLTVETAAVRKFYESVFGYETEDARTDGADRVVLRVDGRPVAALHGLGRLPRQRGSHWMISFEVDGVERAARQVTALGGQVLEPPEDGPRGRTATVADPEGAVFRIVHSAR</sequence>
<name>A0ABQ5PAP4_9ACTN</name>
<dbReference type="InterPro" id="IPR041581">
    <property type="entry name" value="Glyoxalase_6"/>
</dbReference>
<dbReference type="InterPro" id="IPR052164">
    <property type="entry name" value="Anthracycline_SecMetBiosynth"/>
</dbReference>
<dbReference type="InterPro" id="IPR029068">
    <property type="entry name" value="Glyas_Bleomycin-R_OHBP_Dase"/>
</dbReference>
<dbReference type="Pfam" id="PF00903">
    <property type="entry name" value="Glyoxalase"/>
    <property type="match status" value="1"/>
</dbReference>
<feature type="domain" description="VOC" evidence="1">
    <location>
        <begin position="139"/>
        <end position="253"/>
    </location>
</feature>